<dbReference type="AlphaFoldDB" id="A0A1G8U2J1"/>
<dbReference type="FunFam" id="3.30.450.90:FF:000001">
    <property type="entry name" value="Type II secretion system ATPase GspE"/>
    <property type="match status" value="1"/>
</dbReference>
<dbReference type="GO" id="GO:0005524">
    <property type="term" value="F:ATP binding"/>
    <property type="evidence" value="ECO:0007669"/>
    <property type="project" value="UniProtKB-UniRule"/>
</dbReference>
<evidence type="ECO:0000256" key="7">
    <source>
        <dbReference type="ARBA" id="ARBA00034006"/>
    </source>
</evidence>
<dbReference type="InterPro" id="IPR007831">
    <property type="entry name" value="T2SS_GspE_N"/>
</dbReference>
<dbReference type="GO" id="GO:0008564">
    <property type="term" value="F:protein-exporting ATPase activity"/>
    <property type="evidence" value="ECO:0007669"/>
    <property type="project" value="UniProtKB-EC"/>
</dbReference>
<dbReference type="GO" id="GO:0005886">
    <property type="term" value="C:plasma membrane"/>
    <property type="evidence" value="ECO:0007669"/>
    <property type="project" value="UniProtKB-SubCell"/>
</dbReference>
<reference evidence="10 11" key="1">
    <citation type="submission" date="2016-10" db="EMBL/GenBank/DDBJ databases">
        <authorList>
            <person name="de Groot N.N."/>
        </authorList>
    </citation>
    <scope>NUCLEOTIDE SEQUENCE [LARGE SCALE GENOMIC DNA]</scope>
    <source>
        <strain evidence="10 11">JCM 21544</strain>
    </source>
</reference>
<evidence type="ECO:0000313" key="11">
    <source>
        <dbReference type="Proteomes" id="UP000198706"/>
    </source>
</evidence>
<comment type="function">
    <text evidence="8">ATPase component of the type II secretion system required for the energy-dependent secretion of extracellular factors such as proteases and toxins from the periplasm. Acts as a molecular motor to provide the energy that is required for assembly of the pseudopilus and the extrusion of substrates generated in the cytoplasm.</text>
</comment>
<comment type="similarity">
    <text evidence="1 8">Belongs to the GSP E family.</text>
</comment>
<dbReference type="SUPFAM" id="SSF52540">
    <property type="entry name" value="P-loop containing nucleoside triphosphate hydrolases"/>
    <property type="match status" value="1"/>
</dbReference>
<dbReference type="Pfam" id="PF00437">
    <property type="entry name" value="T2SSE"/>
    <property type="match status" value="1"/>
</dbReference>
<organism evidence="10 11">
    <name type="scientific">Pseudomonas indica</name>
    <dbReference type="NCBI Taxonomy" id="137658"/>
    <lineage>
        <taxon>Bacteria</taxon>
        <taxon>Pseudomonadati</taxon>
        <taxon>Pseudomonadota</taxon>
        <taxon>Gammaproteobacteria</taxon>
        <taxon>Pseudomonadales</taxon>
        <taxon>Pseudomonadaceae</taxon>
        <taxon>Pseudomonas</taxon>
    </lineage>
</organism>
<evidence type="ECO:0000313" key="10">
    <source>
        <dbReference type="EMBL" id="SDJ47929.1"/>
    </source>
</evidence>
<comment type="catalytic activity">
    <reaction evidence="7">
        <text>ATP + H2O + cellular proteinSide 1 = ADP + phosphate + cellular proteinSide 2.</text>
        <dbReference type="EC" id="7.4.2.8"/>
    </reaction>
</comment>
<dbReference type="InterPro" id="IPR013369">
    <property type="entry name" value="T2SS_GspE"/>
</dbReference>
<dbReference type="PANTHER" id="PTHR30258:SF2">
    <property type="entry name" value="COMG OPERON PROTEIN 1"/>
    <property type="match status" value="1"/>
</dbReference>
<keyword evidence="3 8" id="KW-0547">Nucleotide-binding</keyword>
<evidence type="ECO:0000256" key="2">
    <source>
        <dbReference type="ARBA" id="ARBA00022448"/>
    </source>
</evidence>
<dbReference type="FunFam" id="3.40.50.300:FF:000398">
    <property type="entry name" value="Type IV pilus assembly ATPase PilB"/>
    <property type="match status" value="1"/>
</dbReference>
<dbReference type="EMBL" id="FNFD01000001">
    <property type="protein sequence ID" value="SDJ47929.1"/>
    <property type="molecule type" value="Genomic_DNA"/>
</dbReference>
<dbReference type="InterPro" id="IPR037257">
    <property type="entry name" value="T2SS_E_N_sf"/>
</dbReference>
<evidence type="ECO:0000256" key="1">
    <source>
        <dbReference type="ARBA" id="ARBA00006611"/>
    </source>
</evidence>
<dbReference type="SMART" id="SM00382">
    <property type="entry name" value="AAA"/>
    <property type="match status" value="1"/>
</dbReference>
<dbReference type="GO" id="GO:0015628">
    <property type="term" value="P:protein secretion by the type II secretion system"/>
    <property type="evidence" value="ECO:0007669"/>
    <property type="project" value="UniProtKB-UniRule"/>
</dbReference>
<dbReference type="GO" id="GO:0015627">
    <property type="term" value="C:type II protein secretion system complex"/>
    <property type="evidence" value="ECO:0007669"/>
    <property type="project" value="UniProtKB-UniRule"/>
</dbReference>
<evidence type="ECO:0000256" key="5">
    <source>
        <dbReference type="ARBA" id="ARBA00022927"/>
    </source>
</evidence>
<keyword evidence="4 8" id="KW-0067">ATP-binding</keyword>
<dbReference type="SUPFAM" id="SSF160246">
    <property type="entry name" value="EspE N-terminal domain-like"/>
    <property type="match status" value="1"/>
</dbReference>
<evidence type="ECO:0000259" key="9">
    <source>
        <dbReference type="PROSITE" id="PS00662"/>
    </source>
</evidence>
<keyword evidence="6" id="KW-1278">Translocase</keyword>
<dbReference type="InterPro" id="IPR003593">
    <property type="entry name" value="AAA+_ATPase"/>
</dbReference>
<dbReference type="Gene3D" id="3.40.50.300">
    <property type="entry name" value="P-loop containing nucleotide triphosphate hydrolases"/>
    <property type="match status" value="1"/>
</dbReference>
<evidence type="ECO:0000256" key="8">
    <source>
        <dbReference type="RuleBase" id="RU366070"/>
    </source>
</evidence>
<dbReference type="STRING" id="137658.SAMN05216186_101548"/>
<dbReference type="Gene3D" id="3.30.300.160">
    <property type="entry name" value="Type II secretion system, protein E, N-terminal domain"/>
    <property type="match status" value="1"/>
</dbReference>
<dbReference type="GO" id="GO:0016887">
    <property type="term" value="F:ATP hydrolysis activity"/>
    <property type="evidence" value="ECO:0007669"/>
    <property type="project" value="TreeGrafter"/>
</dbReference>
<gene>
    <name evidence="10" type="ORF">SAMN05216186_101548</name>
</gene>
<dbReference type="Pfam" id="PF05157">
    <property type="entry name" value="MshEN"/>
    <property type="match status" value="1"/>
</dbReference>
<dbReference type="Gene3D" id="3.30.450.90">
    <property type="match status" value="1"/>
</dbReference>
<name>A0A1G8U2J1_9PSED</name>
<proteinExistence type="inferred from homology"/>
<protein>
    <recommendedName>
        <fullName evidence="8">Type II secretion system protein E</fullName>
        <shortName evidence="8">T2SS protein E</shortName>
    </recommendedName>
    <alternativeName>
        <fullName evidence="8">Type II traffic warden ATPase</fullName>
    </alternativeName>
</protein>
<dbReference type="InterPro" id="IPR027417">
    <property type="entry name" value="P-loop_NTPase"/>
</dbReference>
<dbReference type="Proteomes" id="UP000198706">
    <property type="component" value="Unassembled WGS sequence"/>
</dbReference>
<dbReference type="PANTHER" id="PTHR30258">
    <property type="entry name" value="TYPE II SECRETION SYSTEM PROTEIN GSPE-RELATED"/>
    <property type="match status" value="1"/>
</dbReference>
<dbReference type="NCBIfam" id="TIGR02533">
    <property type="entry name" value="type_II_gspE"/>
    <property type="match status" value="1"/>
</dbReference>
<dbReference type="CDD" id="cd01129">
    <property type="entry name" value="PulE-GspE-like"/>
    <property type="match status" value="1"/>
</dbReference>
<keyword evidence="5 8" id="KW-0653">Protein transport</keyword>
<sequence>MMAAEHIVPATEQPDLGLALVRAGRLSEADYNRVRRMQAAQDDGPPLATLLNRLGLVSERDIAQQLAELLDVPLVDAAEFPVAPLLGERLSYRFLKECRALPLELNDGELLVAMADPQDRFVREALALAAGCRIAPRVALGSEIEAAIERIHGQGKSQMGDILSKVEPAEQDRVEDVEQLRDRASEAPVIRLVNLIIQRAVERRASDIHVEPFESRLKVRYRIDGVLQETEAPPVQLSPAVISRIKLMARLNIAERRLPQDGRIEMRVQGNDLDIRVSTVPTMHGESVVLRLLNRESVVLDFAALGFSEQPLQRLRSVLRIPHGVLLVTGPTGSGKTTTLYTALNTLNTSESKLITVEDPVEYQLEGVNQIQVKPAIGLTFANALRAIVRQDPDVIMVGEMRDLETARICIQSALTGHLVLSTLHTNDAPSSIARLLEMGVEDYLLTSTLNAVLAQRLVRKLCVHCREPYQPLPEMLREMRLEAFAAGQPVTLYHARGCPLCNGTGYHGRIAIIEVLTLSDTLRRLILQHADAGSLMLCAREEGMLTMYEDGCLKALAGVTNLEEVIRVTQES</sequence>
<keyword evidence="2 8" id="KW-0813">Transport</keyword>
<dbReference type="InterPro" id="IPR001482">
    <property type="entry name" value="T2SS/T4SS_dom"/>
</dbReference>
<accession>A0A1G8U2J1</accession>
<feature type="domain" description="Bacterial type II secretion system protein E" evidence="9">
    <location>
        <begin position="389"/>
        <end position="403"/>
    </location>
</feature>
<dbReference type="PROSITE" id="PS00662">
    <property type="entry name" value="T2SP_E"/>
    <property type="match status" value="1"/>
</dbReference>
<dbReference type="Gene3D" id="1.10.40.70">
    <property type="match status" value="1"/>
</dbReference>
<keyword evidence="11" id="KW-1185">Reference proteome</keyword>
<comment type="subcellular location">
    <subcellularLocation>
        <location evidence="8">Cell inner membrane</location>
    </subcellularLocation>
</comment>
<evidence type="ECO:0000256" key="6">
    <source>
        <dbReference type="ARBA" id="ARBA00022967"/>
    </source>
</evidence>
<evidence type="ECO:0000256" key="4">
    <source>
        <dbReference type="ARBA" id="ARBA00022840"/>
    </source>
</evidence>
<evidence type="ECO:0000256" key="3">
    <source>
        <dbReference type="ARBA" id="ARBA00022741"/>
    </source>
</evidence>